<proteinExistence type="predicted"/>
<organism evidence="2 3">
    <name type="scientific">Geobacillus thermocatenulatus</name>
    <dbReference type="NCBI Taxonomy" id="33938"/>
    <lineage>
        <taxon>Bacteria</taxon>
        <taxon>Bacillati</taxon>
        <taxon>Bacillota</taxon>
        <taxon>Bacilli</taxon>
        <taxon>Bacillales</taxon>
        <taxon>Anoxybacillaceae</taxon>
        <taxon>Geobacillus</taxon>
        <taxon>Geobacillus thermoleovorans group</taxon>
    </lineage>
</organism>
<name>A0AA91QM50_9BACL</name>
<evidence type="ECO:0000256" key="1">
    <source>
        <dbReference type="SAM" id="Phobius"/>
    </source>
</evidence>
<evidence type="ECO:0000313" key="2">
    <source>
        <dbReference type="EMBL" id="OXB86227.1"/>
    </source>
</evidence>
<feature type="transmembrane region" description="Helical" evidence="1">
    <location>
        <begin position="30"/>
        <end position="50"/>
    </location>
</feature>
<gene>
    <name evidence="2" type="ORF">B9L19_11810</name>
</gene>
<accession>A0AA91QM50</accession>
<evidence type="ECO:0000313" key="3">
    <source>
        <dbReference type="Proteomes" id="UP000198378"/>
    </source>
</evidence>
<reference evidence="2 3" key="1">
    <citation type="submission" date="2017-05" db="EMBL/GenBank/DDBJ databases">
        <title>The genome sequence of Geobacillus thermocatenulatus DSM 730.</title>
        <authorList>
            <person name="Ramaloko W.T."/>
            <person name="Koen N."/>
            <person name="Polliack S."/>
            <person name="Aliyu H."/>
            <person name="Lebre P."/>
            <person name="Mohr T."/>
            <person name="Oswald F."/>
            <person name="Zwick M."/>
            <person name="Neumann A."/>
            <person name="Syldatk C."/>
            <person name="Cowan D."/>
            <person name="De Maayer P."/>
        </authorList>
    </citation>
    <scope>NUCLEOTIDE SEQUENCE [LARGE SCALE GENOMIC DNA]</scope>
    <source>
        <strain evidence="2 3">BGSC 93A1</strain>
    </source>
</reference>
<sequence>MIKRQKQHLLIDSYEKIDGSSLLYRCHLKLYHFSFLPVISFAAAFLTHFARFAPPRPRRQQ</sequence>
<keyword evidence="3" id="KW-1185">Reference proteome</keyword>
<keyword evidence="1" id="KW-1133">Transmembrane helix</keyword>
<dbReference type="EMBL" id="NEWK01000002">
    <property type="protein sequence ID" value="OXB86227.1"/>
    <property type="molecule type" value="Genomic_DNA"/>
</dbReference>
<protein>
    <submittedName>
        <fullName evidence="2">Uncharacterized protein</fullName>
    </submittedName>
</protein>
<keyword evidence="1" id="KW-0472">Membrane</keyword>
<dbReference type="AlphaFoldDB" id="A0AA91QM50"/>
<comment type="caution">
    <text evidence="2">The sequence shown here is derived from an EMBL/GenBank/DDBJ whole genome shotgun (WGS) entry which is preliminary data.</text>
</comment>
<keyword evidence="1" id="KW-0812">Transmembrane</keyword>
<dbReference type="Proteomes" id="UP000198378">
    <property type="component" value="Unassembled WGS sequence"/>
</dbReference>